<gene>
    <name evidence="2" type="ordered locus">CPS_0299</name>
</gene>
<evidence type="ECO:0000313" key="2">
    <source>
        <dbReference type="EMBL" id="AAZ24553.1"/>
    </source>
</evidence>
<organism evidence="2 3">
    <name type="scientific">Colwellia psychrerythraea (strain 34H / ATCC BAA-681)</name>
    <name type="common">Vibrio psychroerythus</name>
    <dbReference type="NCBI Taxonomy" id="167879"/>
    <lineage>
        <taxon>Bacteria</taxon>
        <taxon>Pseudomonadati</taxon>
        <taxon>Pseudomonadota</taxon>
        <taxon>Gammaproteobacteria</taxon>
        <taxon>Alteromonadales</taxon>
        <taxon>Colwelliaceae</taxon>
        <taxon>Colwellia</taxon>
    </lineage>
</organism>
<dbReference type="HOGENOM" id="CLU_3166818_0_0_6"/>
<dbReference type="AlphaFoldDB" id="Q48A48"/>
<dbReference type="EMBL" id="CP000083">
    <property type="protein sequence ID" value="AAZ24553.1"/>
    <property type="molecule type" value="Genomic_DNA"/>
</dbReference>
<dbReference type="KEGG" id="cps:CPS_0299"/>
<keyword evidence="1" id="KW-0812">Transmembrane</keyword>
<keyword evidence="1" id="KW-0472">Membrane</keyword>
<protein>
    <submittedName>
        <fullName evidence="2">Uncharacterized protein</fullName>
    </submittedName>
</protein>
<proteinExistence type="predicted"/>
<keyword evidence="1" id="KW-1133">Transmembrane helix</keyword>
<accession>Q48A48</accession>
<evidence type="ECO:0000313" key="3">
    <source>
        <dbReference type="Proteomes" id="UP000000547"/>
    </source>
</evidence>
<name>Q48A48_COLP3</name>
<dbReference type="Proteomes" id="UP000000547">
    <property type="component" value="Chromosome"/>
</dbReference>
<reference evidence="2" key="1">
    <citation type="journal article" date="2005" name="Proc. Natl. Acad. Sci. U.S.A.">
        <title>The psychrophilic lifestyle as revealed by the genome sequence of Colwellia psychrerythraea 34H through genomic and proteomic analyses.</title>
        <authorList>
            <person name="Methe B.A."/>
            <person name="Nelson K.E."/>
            <person name="Deming J.W."/>
            <person name="Momen B."/>
            <person name="Melamud E."/>
            <person name="Zhang X."/>
            <person name="Moult J."/>
            <person name="Madupu R."/>
            <person name="Nelson W.C."/>
            <person name="Dodson R.J."/>
            <person name="Brinkac L.M."/>
            <person name="Daugherty S.C."/>
            <person name="Durkin A.S."/>
            <person name="DeBoy R.T."/>
            <person name="Kolonay J.F."/>
            <person name="Sullivan S.A."/>
            <person name="Zhou L."/>
            <person name="Davidsen T.M."/>
            <person name="Wu M."/>
            <person name="Huston A.L."/>
            <person name="Lewis M."/>
            <person name="Weaver B."/>
            <person name="Weidman J.F."/>
            <person name="Khouri H."/>
            <person name="Utterback T.R."/>
            <person name="Feldblyum T.V."/>
            <person name="Fraser C.M."/>
        </authorList>
    </citation>
    <scope>NUCLEOTIDE SEQUENCE [LARGE SCALE GENOMIC DNA]</scope>
    <source>
        <strain evidence="2">34H</strain>
    </source>
</reference>
<evidence type="ECO:0000256" key="1">
    <source>
        <dbReference type="SAM" id="Phobius"/>
    </source>
</evidence>
<feature type="transmembrane region" description="Helical" evidence="1">
    <location>
        <begin position="29"/>
        <end position="45"/>
    </location>
</feature>
<dbReference type="STRING" id="167879.CPS_0299"/>
<sequence length="47" mass="5390">MVFSAKDSGSVLADKVACQNIIRVSKTPLKLAMLLIFFIYYHHLIRH</sequence>